<keyword evidence="2" id="KW-1185">Reference proteome</keyword>
<evidence type="ECO:0000313" key="2">
    <source>
        <dbReference type="Proteomes" id="UP000325672"/>
    </source>
</evidence>
<dbReference type="AlphaFoldDB" id="A0A5N6S8W8"/>
<sequence>MRIPNYLWCGFDRCYRVVISGFIDIFLRSSDAVISIFTSDRLLYSIRCPLRCYNGAYHFLKAFCGPQSCRASTDH</sequence>
<protein>
    <submittedName>
        <fullName evidence="1">Uncharacterized protein</fullName>
    </submittedName>
</protein>
<gene>
    <name evidence="1" type="ORF">BDV38DRAFT_265602</name>
</gene>
<dbReference type="EMBL" id="ML743681">
    <property type="protein sequence ID" value="KAE8131005.1"/>
    <property type="molecule type" value="Genomic_DNA"/>
</dbReference>
<accession>A0A5N6S8W8</accession>
<dbReference type="Proteomes" id="UP000325672">
    <property type="component" value="Unassembled WGS sequence"/>
</dbReference>
<reference evidence="1 2" key="1">
    <citation type="submission" date="2019-04" db="EMBL/GenBank/DDBJ databases">
        <title>Friends and foes A comparative genomics study of 23 Aspergillus species from section Flavi.</title>
        <authorList>
            <consortium name="DOE Joint Genome Institute"/>
            <person name="Kjaerbolling I."/>
            <person name="Vesth T."/>
            <person name="Frisvad J.C."/>
            <person name="Nybo J.L."/>
            <person name="Theobald S."/>
            <person name="Kildgaard S."/>
            <person name="Isbrandt T."/>
            <person name="Kuo A."/>
            <person name="Sato A."/>
            <person name="Lyhne E.K."/>
            <person name="Kogle M.E."/>
            <person name="Wiebenga A."/>
            <person name="Kun R.S."/>
            <person name="Lubbers R.J."/>
            <person name="Makela M.R."/>
            <person name="Barry K."/>
            <person name="Chovatia M."/>
            <person name="Clum A."/>
            <person name="Daum C."/>
            <person name="Haridas S."/>
            <person name="He G."/>
            <person name="LaButti K."/>
            <person name="Lipzen A."/>
            <person name="Mondo S."/>
            <person name="Riley R."/>
            <person name="Salamov A."/>
            <person name="Simmons B.A."/>
            <person name="Magnuson J.K."/>
            <person name="Henrissat B."/>
            <person name="Mortensen U.H."/>
            <person name="Larsen T.O."/>
            <person name="Devries R.P."/>
            <person name="Grigoriev I.V."/>
            <person name="Machida M."/>
            <person name="Baker S.E."/>
            <person name="Andersen M.R."/>
        </authorList>
    </citation>
    <scope>NUCLEOTIDE SEQUENCE [LARGE SCALE GENOMIC DNA]</scope>
    <source>
        <strain evidence="1 2">CBS 117625</strain>
    </source>
</reference>
<dbReference type="GeneID" id="43640581"/>
<proteinExistence type="predicted"/>
<evidence type="ECO:0000313" key="1">
    <source>
        <dbReference type="EMBL" id="KAE8131005.1"/>
    </source>
</evidence>
<organism evidence="1 2">
    <name type="scientific">Aspergillus pseudotamarii</name>
    <dbReference type="NCBI Taxonomy" id="132259"/>
    <lineage>
        <taxon>Eukaryota</taxon>
        <taxon>Fungi</taxon>
        <taxon>Dikarya</taxon>
        <taxon>Ascomycota</taxon>
        <taxon>Pezizomycotina</taxon>
        <taxon>Eurotiomycetes</taxon>
        <taxon>Eurotiomycetidae</taxon>
        <taxon>Eurotiales</taxon>
        <taxon>Aspergillaceae</taxon>
        <taxon>Aspergillus</taxon>
        <taxon>Aspergillus subgen. Circumdati</taxon>
    </lineage>
</organism>
<dbReference type="RefSeq" id="XP_031907068.1">
    <property type="nucleotide sequence ID" value="XM_032056371.1"/>
</dbReference>
<name>A0A5N6S8W8_ASPPS</name>